<evidence type="ECO:0000259" key="8">
    <source>
        <dbReference type="PROSITE" id="PS50893"/>
    </source>
</evidence>
<dbReference type="GO" id="GO:0016887">
    <property type="term" value="F:ATP hydrolysis activity"/>
    <property type="evidence" value="ECO:0007669"/>
    <property type="project" value="InterPro"/>
</dbReference>
<dbReference type="GO" id="GO:0005524">
    <property type="term" value="F:ATP binding"/>
    <property type="evidence" value="ECO:0007669"/>
    <property type="project" value="UniProtKB-KW"/>
</dbReference>
<feature type="domain" description="ABC transmembrane type-1" evidence="9">
    <location>
        <begin position="25"/>
        <end position="303"/>
    </location>
</feature>
<dbReference type="SUPFAM" id="SSF90123">
    <property type="entry name" value="ABC transporter transmembrane region"/>
    <property type="match status" value="1"/>
</dbReference>
<dbReference type="InterPro" id="IPR017871">
    <property type="entry name" value="ABC_transporter-like_CS"/>
</dbReference>
<dbReference type="OrthoDB" id="9808328at2"/>
<dbReference type="GO" id="GO:0005886">
    <property type="term" value="C:plasma membrane"/>
    <property type="evidence" value="ECO:0007669"/>
    <property type="project" value="UniProtKB-SubCell"/>
</dbReference>
<keyword evidence="11" id="KW-1185">Reference proteome</keyword>
<evidence type="ECO:0000313" key="10">
    <source>
        <dbReference type="EMBL" id="EPX77414.1"/>
    </source>
</evidence>
<dbReference type="InterPro" id="IPR010128">
    <property type="entry name" value="ATPase_T1SS_PrtD-like"/>
</dbReference>
<dbReference type="SUPFAM" id="SSF52540">
    <property type="entry name" value="P-loop containing nucleoside triphosphate hydrolases"/>
    <property type="match status" value="1"/>
</dbReference>
<dbReference type="InterPro" id="IPR011527">
    <property type="entry name" value="ABC1_TM_dom"/>
</dbReference>
<dbReference type="AlphaFoldDB" id="S9RTX7"/>
<dbReference type="PROSITE" id="PS00211">
    <property type="entry name" value="ABC_TRANSPORTER_1"/>
    <property type="match status" value="1"/>
</dbReference>
<organism evidence="10 11">
    <name type="scientific">Litoreibacter arenae DSM 19593</name>
    <dbReference type="NCBI Taxonomy" id="1123360"/>
    <lineage>
        <taxon>Bacteria</taxon>
        <taxon>Pseudomonadati</taxon>
        <taxon>Pseudomonadota</taxon>
        <taxon>Alphaproteobacteria</taxon>
        <taxon>Rhodobacterales</taxon>
        <taxon>Roseobacteraceae</taxon>
        <taxon>Litoreibacter</taxon>
    </lineage>
</organism>
<dbReference type="Gene3D" id="1.20.1560.10">
    <property type="entry name" value="ABC transporter type 1, transmembrane domain"/>
    <property type="match status" value="1"/>
</dbReference>
<keyword evidence="5 7" id="KW-1133">Transmembrane helix</keyword>
<dbReference type="EMBL" id="AONI01000015">
    <property type="protein sequence ID" value="EPX77414.1"/>
    <property type="molecule type" value="Genomic_DNA"/>
</dbReference>
<feature type="transmembrane region" description="Helical" evidence="7">
    <location>
        <begin position="61"/>
        <end position="81"/>
    </location>
</feature>
<dbReference type="GO" id="GO:0030253">
    <property type="term" value="P:protein secretion by the type I secretion system"/>
    <property type="evidence" value="ECO:0007669"/>
    <property type="project" value="InterPro"/>
</dbReference>
<reference evidence="11" key="1">
    <citation type="journal article" date="2013" name="Stand. Genomic Sci.">
        <title>Genome sequence of the Litoreibacter arenae type strain (DSM 19593(T)), a member of the Roseobacter clade isolated from sea sand.</title>
        <authorList>
            <person name="Riedel T."/>
            <person name="Fiebig A."/>
            <person name="Petersen J."/>
            <person name="Gronow S."/>
            <person name="Kyrpides N.C."/>
            <person name="Goker M."/>
            <person name="Klenk H.P."/>
        </authorList>
    </citation>
    <scope>NUCLEOTIDE SEQUENCE [LARGE SCALE GENOMIC DNA]</scope>
    <source>
        <strain evidence="11">DSM 19593</strain>
    </source>
</reference>
<dbReference type="GO" id="GO:0034040">
    <property type="term" value="F:ATPase-coupled lipid transmembrane transporter activity"/>
    <property type="evidence" value="ECO:0007669"/>
    <property type="project" value="TreeGrafter"/>
</dbReference>
<dbReference type="InterPro" id="IPR039421">
    <property type="entry name" value="Type_1_exporter"/>
</dbReference>
<evidence type="ECO:0000256" key="5">
    <source>
        <dbReference type="ARBA" id="ARBA00022989"/>
    </source>
</evidence>
<evidence type="ECO:0000256" key="4">
    <source>
        <dbReference type="ARBA" id="ARBA00022840"/>
    </source>
</evidence>
<feature type="domain" description="ABC transporter" evidence="8">
    <location>
        <begin position="334"/>
        <end position="570"/>
    </location>
</feature>
<proteinExistence type="predicted"/>
<accession>S9RTX7</accession>
<dbReference type="Gene3D" id="3.40.50.300">
    <property type="entry name" value="P-loop containing nucleotide triphosphate hydrolases"/>
    <property type="match status" value="1"/>
</dbReference>
<dbReference type="PROSITE" id="PS50893">
    <property type="entry name" value="ABC_TRANSPORTER_2"/>
    <property type="match status" value="1"/>
</dbReference>
<dbReference type="HOGENOM" id="CLU_000604_95_6_5"/>
<keyword evidence="2 7" id="KW-0812">Transmembrane</keyword>
<dbReference type="InterPro" id="IPR027417">
    <property type="entry name" value="P-loop_NTPase"/>
</dbReference>
<evidence type="ECO:0000256" key="2">
    <source>
        <dbReference type="ARBA" id="ARBA00022692"/>
    </source>
</evidence>
<dbReference type="PATRIC" id="fig|1123360.3.peg.3109"/>
<gene>
    <name evidence="10" type="ORF">thalar_03137</name>
</gene>
<protein>
    <submittedName>
        <fullName evidence="10">Type I secretion system ATPase</fullName>
    </submittedName>
</protein>
<dbReference type="STRING" id="1123360.thalar_03137"/>
<dbReference type="InterPro" id="IPR003439">
    <property type="entry name" value="ABC_transporter-like_ATP-bd"/>
</dbReference>
<dbReference type="PROSITE" id="PS50929">
    <property type="entry name" value="ABC_TM1F"/>
    <property type="match status" value="1"/>
</dbReference>
<dbReference type="PANTHER" id="PTHR24221:SF248">
    <property type="entry name" value="ABC TRANSPORTER TRANSMEMBRANE REGION"/>
    <property type="match status" value="1"/>
</dbReference>
<evidence type="ECO:0000256" key="1">
    <source>
        <dbReference type="ARBA" id="ARBA00004651"/>
    </source>
</evidence>
<dbReference type="GO" id="GO:0140359">
    <property type="term" value="F:ABC-type transporter activity"/>
    <property type="evidence" value="ECO:0007669"/>
    <property type="project" value="InterPro"/>
</dbReference>
<dbReference type="SMART" id="SM00382">
    <property type="entry name" value="AAA"/>
    <property type="match status" value="1"/>
</dbReference>
<evidence type="ECO:0000256" key="6">
    <source>
        <dbReference type="ARBA" id="ARBA00023136"/>
    </source>
</evidence>
<dbReference type="InterPro" id="IPR003593">
    <property type="entry name" value="AAA+_ATPase"/>
</dbReference>
<comment type="caution">
    <text evidence="10">The sequence shown here is derived from an EMBL/GenBank/DDBJ whole genome shotgun (WGS) entry which is preliminary data.</text>
</comment>
<dbReference type="InterPro" id="IPR036640">
    <property type="entry name" value="ABC1_TM_sf"/>
</dbReference>
<evidence type="ECO:0000259" key="9">
    <source>
        <dbReference type="PROSITE" id="PS50929"/>
    </source>
</evidence>
<dbReference type="Pfam" id="PF00664">
    <property type="entry name" value="ABC_membrane"/>
    <property type="match status" value="1"/>
</dbReference>
<keyword evidence="3" id="KW-0547">Nucleotide-binding</keyword>
<dbReference type="GO" id="GO:0030256">
    <property type="term" value="C:type I protein secretion system complex"/>
    <property type="evidence" value="ECO:0007669"/>
    <property type="project" value="InterPro"/>
</dbReference>
<keyword evidence="6 7" id="KW-0472">Membrane</keyword>
<evidence type="ECO:0000256" key="7">
    <source>
        <dbReference type="SAM" id="Phobius"/>
    </source>
</evidence>
<dbReference type="PANTHER" id="PTHR24221">
    <property type="entry name" value="ATP-BINDING CASSETTE SUB-FAMILY B"/>
    <property type="match status" value="1"/>
</dbReference>
<dbReference type="Pfam" id="PF00005">
    <property type="entry name" value="ABC_tran"/>
    <property type="match status" value="1"/>
</dbReference>
<sequence>MRREKNHLGKAELLAARRESRPLFFAAFVFSIFVNLLMLTGPLYMLQIYDRVLGSRSEETLVALSVLVAFLYGMMGILDYARGRVLSRIGARFQDKLDRRVFSAMLRKTNLAPGSGDNNTGLRDLESVQTLLSSPALLALFDMPWTPLFVAAIFIFHPWLGFLAVAGGALLVVLTLVNQRMTRQPQMEAGLSSLQANRMSDEIMDETEIIAGLGMREASFDRWQKLRSESLAKSMQKADRAGAITASTKTLRLFLQSAMLGLGAYLVLQNQMTAGAMIAGSILLGRALAPIELAIGQWALVQRAVMGWQSLQALLTEVSQLPAHTPLPRPEAHLRGEQITVIPPGEKQATLRMISFDLPAGQAMGVIGPSGAGKSTLAKALTGIWPVAGGKIRLGGAALDQYDPDTLGSHIGYLPQKVTLFDGTIGENIARLQKDADPQAIIKAAQMADAHELILRQPQGYDTQISSTRGRLSGGELQRIGLARALFGEPVLLVLDEPNSNLDNDGSNALNTAIRAMKARGGSVIIMAHRPSAIAECELLMVLDQGLRRAFGPRDEVLKGTVANHTTIAQKPGPGGVT</sequence>
<dbReference type="eggNOG" id="COG4618">
    <property type="taxonomic scope" value="Bacteria"/>
</dbReference>
<dbReference type="NCBIfam" id="TIGR01842">
    <property type="entry name" value="type_I_sec_PrtD"/>
    <property type="match status" value="1"/>
</dbReference>
<comment type="subcellular location">
    <subcellularLocation>
        <location evidence="1">Cell membrane</location>
        <topology evidence="1">Multi-pass membrane protein</topology>
    </subcellularLocation>
</comment>
<dbReference type="RefSeq" id="WP_021102485.1">
    <property type="nucleotide sequence ID" value="NZ_KE557314.1"/>
</dbReference>
<evidence type="ECO:0000256" key="3">
    <source>
        <dbReference type="ARBA" id="ARBA00022741"/>
    </source>
</evidence>
<feature type="transmembrane region" description="Helical" evidence="7">
    <location>
        <begin position="159"/>
        <end position="177"/>
    </location>
</feature>
<name>S9RTX7_9RHOB</name>
<dbReference type="Proteomes" id="UP000015351">
    <property type="component" value="Unassembled WGS sequence"/>
</dbReference>
<keyword evidence="4" id="KW-0067">ATP-binding</keyword>
<evidence type="ECO:0000313" key="11">
    <source>
        <dbReference type="Proteomes" id="UP000015351"/>
    </source>
</evidence>
<feature type="transmembrane region" description="Helical" evidence="7">
    <location>
        <begin position="23"/>
        <end position="49"/>
    </location>
</feature>